<organism evidence="1">
    <name type="scientific">Myoviridae sp. ctRPH1</name>
    <dbReference type="NCBI Taxonomy" id="2826650"/>
    <lineage>
        <taxon>Viruses</taxon>
        <taxon>Duplodnaviria</taxon>
        <taxon>Heunggongvirae</taxon>
        <taxon>Uroviricota</taxon>
        <taxon>Caudoviricetes</taxon>
    </lineage>
</organism>
<dbReference type="EMBL" id="BK014862">
    <property type="protein sequence ID" value="DAD79286.1"/>
    <property type="molecule type" value="Genomic_DNA"/>
</dbReference>
<proteinExistence type="predicted"/>
<name>A0A8S5MAN0_9CAUD</name>
<accession>A0A8S5MAN0</accession>
<reference evidence="1" key="1">
    <citation type="journal article" date="2021" name="Proc. Natl. Acad. Sci. U.S.A.">
        <title>A Catalog of Tens of Thousands of Viruses from Human Metagenomes Reveals Hidden Associations with Chronic Diseases.</title>
        <authorList>
            <person name="Tisza M.J."/>
            <person name="Buck C.B."/>
        </authorList>
    </citation>
    <scope>NUCLEOTIDE SEQUENCE</scope>
    <source>
        <strain evidence="1">CtRPH1</strain>
    </source>
</reference>
<sequence length="35" mass="3736">MGHLPSLPYHKICGIIAVVNQALTTVVSDGYSITH</sequence>
<evidence type="ECO:0000313" key="1">
    <source>
        <dbReference type="EMBL" id="DAD79286.1"/>
    </source>
</evidence>
<protein>
    <submittedName>
        <fullName evidence="1">Uncharacterized protein</fullName>
    </submittedName>
</protein>